<accession>A0A852TKC2</accession>
<evidence type="ECO:0000259" key="14">
    <source>
        <dbReference type="PROSITE" id="PS50109"/>
    </source>
</evidence>
<evidence type="ECO:0000256" key="2">
    <source>
        <dbReference type="ARBA" id="ARBA00004651"/>
    </source>
</evidence>
<feature type="transmembrane region" description="Helical" evidence="13">
    <location>
        <begin position="297"/>
        <end position="317"/>
    </location>
</feature>
<dbReference type="Gene3D" id="6.10.340.10">
    <property type="match status" value="1"/>
</dbReference>
<evidence type="ECO:0000256" key="3">
    <source>
        <dbReference type="ARBA" id="ARBA00012438"/>
    </source>
</evidence>
<dbReference type="GO" id="GO:0000155">
    <property type="term" value="F:phosphorelay sensor kinase activity"/>
    <property type="evidence" value="ECO:0007669"/>
    <property type="project" value="InterPro"/>
</dbReference>
<evidence type="ECO:0000313" key="17">
    <source>
        <dbReference type="Proteomes" id="UP000548423"/>
    </source>
</evidence>
<keyword evidence="13" id="KW-1133">Transmembrane helix</keyword>
<dbReference type="PANTHER" id="PTHR34220:SF7">
    <property type="entry name" value="SENSOR HISTIDINE KINASE YPDA"/>
    <property type="match status" value="1"/>
</dbReference>
<feature type="domain" description="HAMP" evidence="15">
    <location>
        <begin position="318"/>
        <end position="376"/>
    </location>
</feature>
<dbReference type="InterPro" id="IPR004358">
    <property type="entry name" value="Sig_transdc_His_kin-like_C"/>
</dbReference>
<feature type="coiled-coil region" evidence="12">
    <location>
        <begin position="357"/>
        <end position="396"/>
    </location>
</feature>
<evidence type="ECO:0000259" key="15">
    <source>
        <dbReference type="PROSITE" id="PS50885"/>
    </source>
</evidence>
<keyword evidence="6 16" id="KW-0808">Transferase</keyword>
<dbReference type="InterPro" id="IPR010559">
    <property type="entry name" value="Sig_transdc_His_kin_internal"/>
</dbReference>
<keyword evidence="10" id="KW-0902">Two-component regulatory system</keyword>
<gene>
    <name evidence="16" type="ORF">F4694_004818</name>
</gene>
<dbReference type="SMART" id="SM00387">
    <property type="entry name" value="HATPase_c"/>
    <property type="match status" value="1"/>
</dbReference>
<dbReference type="SUPFAM" id="SSF55874">
    <property type="entry name" value="ATPase domain of HSP90 chaperone/DNA topoisomerase II/histidine kinase"/>
    <property type="match status" value="1"/>
</dbReference>
<evidence type="ECO:0000256" key="6">
    <source>
        <dbReference type="ARBA" id="ARBA00022679"/>
    </source>
</evidence>
<evidence type="ECO:0000256" key="5">
    <source>
        <dbReference type="ARBA" id="ARBA00022553"/>
    </source>
</evidence>
<evidence type="ECO:0000313" key="16">
    <source>
        <dbReference type="EMBL" id="NYE07977.1"/>
    </source>
</evidence>
<evidence type="ECO:0000256" key="13">
    <source>
        <dbReference type="SAM" id="Phobius"/>
    </source>
</evidence>
<proteinExistence type="predicted"/>
<keyword evidence="13" id="KW-0812">Transmembrane</keyword>
<keyword evidence="12" id="KW-0175">Coiled coil</keyword>
<dbReference type="InterPro" id="IPR003660">
    <property type="entry name" value="HAMP_dom"/>
</dbReference>
<dbReference type="InterPro" id="IPR005467">
    <property type="entry name" value="His_kinase_dom"/>
</dbReference>
<dbReference type="PROSITE" id="PS50109">
    <property type="entry name" value="HIS_KIN"/>
    <property type="match status" value="1"/>
</dbReference>
<dbReference type="InterPro" id="IPR036890">
    <property type="entry name" value="HATPase_C_sf"/>
</dbReference>
<dbReference type="GO" id="GO:0005886">
    <property type="term" value="C:plasma membrane"/>
    <property type="evidence" value="ECO:0007669"/>
    <property type="project" value="UniProtKB-SubCell"/>
</dbReference>
<dbReference type="AlphaFoldDB" id="A0A852TKC2"/>
<comment type="caution">
    <text evidence="16">The sequence shown here is derived from an EMBL/GenBank/DDBJ whole genome shotgun (WGS) entry which is preliminary data.</text>
</comment>
<dbReference type="Pfam" id="PF02518">
    <property type="entry name" value="HATPase_c"/>
    <property type="match status" value="1"/>
</dbReference>
<evidence type="ECO:0000256" key="10">
    <source>
        <dbReference type="ARBA" id="ARBA00023012"/>
    </source>
</evidence>
<dbReference type="InterPro" id="IPR050640">
    <property type="entry name" value="Bact_2-comp_sensor_kinase"/>
</dbReference>
<keyword evidence="11 13" id="KW-0472">Membrane</keyword>
<keyword evidence="7" id="KW-0547">Nucleotide-binding</keyword>
<dbReference type="PRINTS" id="PR00344">
    <property type="entry name" value="BCTRLSENSOR"/>
</dbReference>
<dbReference type="Gene3D" id="3.30.565.10">
    <property type="entry name" value="Histidine kinase-like ATPase, C-terminal domain"/>
    <property type="match status" value="1"/>
</dbReference>
<reference evidence="17" key="2">
    <citation type="submission" date="2020-08" db="EMBL/GenBank/DDBJ databases">
        <title>The Agave Microbiome: Exploring the role of microbial communities in plant adaptations to desert environments.</title>
        <authorList>
            <person name="Partida-Martinez L.P."/>
        </authorList>
    </citation>
    <scope>NUCLEOTIDE SEQUENCE [LARGE SCALE GENOMIC DNA]</scope>
    <source>
        <strain evidence="17">AT2.8</strain>
    </source>
</reference>
<organism evidence="16 17">
    <name type="scientific">Neobacillus niacini</name>
    <dbReference type="NCBI Taxonomy" id="86668"/>
    <lineage>
        <taxon>Bacteria</taxon>
        <taxon>Bacillati</taxon>
        <taxon>Bacillota</taxon>
        <taxon>Bacilli</taxon>
        <taxon>Bacillales</taxon>
        <taxon>Bacillaceae</taxon>
        <taxon>Neobacillus</taxon>
    </lineage>
</organism>
<dbReference type="CDD" id="cd06225">
    <property type="entry name" value="HAMP"/>
    <property type="match status" value="1"/>
</dbReference>
<evidence type="ECO:0000256" key="7">
    <source>
        <dbReference type="ARBA" id="ARBA00022741"/>
    </source>
</evidence>
<dbReference type="EMBL" id="JACCBX010000011">
    <property type="protein sequence ID" value="NYE07977.1"/>
    <property type="molecule type" value="Genomic_DNA"/>
</dbReference>
<evidence type="ECO:0000256" key="11">
    <source>
        <dbReference type="ARBA" id="ARBA00023136"/>
    </source>
</evidence>
<feature type="domain" description="Histidine kinase" evidence="14">
    <location>
        <begin position="487"/>
        <end position="589"/>
    </location>
</feature>
<keyword evidence="4" id="KW-1003">Cell membrane</keyword>
<evidence type="ECO:0000256" key="12">
    <source>
        <dbReference type="SAM" id="Coils"/>
    </source>
</evidence>
<keyword evidence="8 16" id="KW-0418">Kinase</keyword>
<evidence type="ECO:0000256" key="8">
    <source>
        <dbReference type="ARBA" id="ARBA00022777"/>
    </source>
</evidence>
<keyword evidence="9" id="KW-0067">ATP-binding</keyword>
<dbReference type="PROSITE" id="PS50885">
    <property type="entry name" value="HAMP"/>
    <property type="match status" value="1"/>
</dbReference>
<evidence type="ECO:0000256" key="9">
    <source>
        <dbReference type="ARBA" id="ARBA00022840"/>
    </source>
</evidence>
<reference evidence="17" key="1">
    <citation type="submission" date="2020-07" db="EMBL/GenBank/DDBJ databases">
        <authorList>
            <person name="Partida-Martinez L."/>
            <person name="Huntemann M."/>
            <person name="Clum A."/>
            <person name="Wang J."/>
            <person name="Palaniappan K."/>
            <person name="Ritter S."/>
            <person name="Chen I.-M."/>
            <person name="Stamatis D."/>
            <person name="Reddy T."/>
            <person name="O'Malley R."/>
            <person name="Daum C."/>
            <person name="Shapiro N."/>
            <person name="Ivanova N."/>
            <person name="Kyrpides N."/>
            <person name="Woyke T."/>
        </authorList>
    </citation>
    <scope>NUCLEOTIDE SEQUENCE [LARGE SCALE GENOMIC DNA]</scope>
    <source>
        <strain evidence="17">AT2.8</strain>
    </source>
</reference>
<protein>
    <recommendedName>
        <fullName evidence="3">histidine kinase</fullName>
        <ecNumber evidence="3">2.7.13.3</ecNumber>
    </recommendedName>
</protein>
<dbReference type="InterPro" id="IPR003594">
    <property type="entry name" value="HATPase_dom"/>
</dbReference>
<dbReference type="PANTHER" id="PTHR34220">
    <property type="entry name" value="SENSOR HISTIDINE KINASE YPDA"/>
    <property type="match status" value="1"/>
</dbReference>
<dbReference type="GO" id="GO:0005524">
    <property type="term" value="F:ATP binding"/>
    <property type="evidence" value="ECO:0007669"/>
    <property type="project" value="UniProtKB-KW"/>
</dbReference>
<feature type="transmembrane region" description="Helical" evidence="13">
    <location>
        <begin position="21"/>
        <end position="44"/>
    </location>
</feature>
<dbReference type="EC" id="2.7.13.3" evidence="3"/>
<evidence type="ECO:0000256" key="1">
    <source>
        <dbReference type="ARBA" id="ARBA00000085"/>
    </source>
</evidence>
<dbReference type="Proteomes" id="UP000548423">
    <property type="component" value="Unassembled WGS sequence"/>
</dbReference>
<keyword evidence="5" id="KW-0597">Phosphoprotein</keyword>
<name>A0A852TKC2_9BACI</name>
<evidence type="ECO:0000256" key="4">
    <source>
        <dbReference type="ARBA" id="ARBA00022475"/>
    </source>
</evidence>
<sequence length="594" mass="68507">MKRILDRLKMDYHNLQIKYKLFLLVSWIMVISFSFTFFGLQYAFHIYDEQIYSKSSQVLSTSSNSIESELKNLEELSYNILTDSQIQQYLSSISEDSTEYDKFRMRTNMLDRLTSYANKEEYIQSINLVDVNGEEYVVGPKTVKLTPSQKADITKMAMQANGSNVWLNPEKNDLLFSTAREIRQFRNLSFDNLGTIVIYINMDKLVANILEGSRKMDGEFLIVRDSNIIFPKETNSLFKEAAISLDSEKVDSGYQIKKIDKKNYFLVHIKSNYFDWGYLNVIPFNQIFENINKVKTFLVIIFILMFVVVTIFGIRFARNITIPLENLVASMQYVKVGDFKEASRNALKTPIMQDDEVGKLQQNFQTMIQQIDELINENYSKQLTIKETEFKALQAQINPHFLYNTLESINWLAKGNGQTQISRMVEALGFLLRNSISLKQPLITIEEELNVISNYVIIQKYRFEERLDFHMEVDSDIGGFYIPKLTLQPLVENAIHYALEPKIDPCKISVYSIVEKESIKLIVEDDGPGMESTFIEKLKRGEVKTRGQGVGLSNINDRIKLAYGGKYGIEIESEPNKGTKVIIVLPFDKGESHV</sequence>
<comment type="catalytic activity">
    <reaction evidence="1">
        <text>ATP + protein L-histidine = ADP + protein N-phospho-L-histidine.</text>
        <dbReference type="EC" id="2.7.13.3"/>
    </reaction>
</comment>
<dbReference type="Pfam" id="PF06580">
    <property type="entry name" value="His_kinase"/>
    <property type="match status" value="1"/>
</dbReference>
<comment type="subcellular location">
    <subcellularLocation>
        <location evidence="2">Cell membrane</location>
        <topology evidence="2">Multi-pass membrane protein</topology>
    </subcellularLocation>
</comment>